<evidence type="ECO:0000256" key="1">
    <source>
        <dbReference type="ARBA" id="ARBA00004429"/>
    </source>
</evidence>
<keyword evidence="5 12" id="KW-1003">Cell membrane</keyword>
<organism evidence="16 19">
    <name type="scientific">Gilliamella apicola</name>
    <dbReference type="NCBI Taxonomy" id="1196095"/>
    <lineage>
        <taxon>Bacteria</taxon>
        <taxon>Pseudomonadati</taxon>
        <taxon>Pseudomonadota</taxon>
        <taxon>Gammaproteobacteria</taxon>
        <taxon>Orbales</taxon>
        <taxon>Orbaceae</taxon>
        <taxon>Gilliamella</taxon>
    </lineage>
</organism>
<keyword evidence="8 13" id="KW-0812">Transmembrane</keyword>
<dbReference type="PANTHER" id="PTHR47755">
    <property type="entry name" value="CELL DIVISION PROTEIN FTSX"/>
    <property type="match status" value="1"/>
</dbReference>
<dbReference type="NCBIfam" id="TIGR00439">
    <property type="entry name" value="FtsX_Gneg"/>
    <property type="match status" value="1"/>
</dbReference>
<evidence type="ECO:0000259" key="14">
    <source>
        <dbReference type="Pfam" id="PF02687"/>
    </source>
</evidence>
<evidence type="ECO:0000313" key="19">
    <source>
        <dbReference type="Proteomes" id="UP000194977"/>
    </source>
</evidence>
<evidence type="ECO:0000313" key="18">
    <source>
        <dbReference type="Proteomes" id="UP000194800"/>
    </source>
</evidence>
<keyword evidence="10 12" id="KW-0472">Membrane</keyword>
<keyword evidence="18" id="KW-1185">Reference proteome</keyword>
<evidence type="ECO:0000256" key="10">
    <source>
        <dbReference type="ARBA" id="ARBA00023136"/>
    </source>
</evidence>
<dbReference type="EMBL" id="NARP01000020">
    <property type="protein sequence ID" value="OTP99179.1"/>
    <property type="molecule type" value="Genomic_DNA"/>
</dbReference>
<accession>A0A242NGY7</accession>
<feature type="transmembrane region" description="Helical" evidence="13">
    <location>
        <begin position="293"/>
        <end position="310"/>
    </location>
</feature>
<name>A0A242NGY7_9GAMM</name>
<evidence type="ECO:0000256" key="11">
    <source>
        <dbReference type="ARBA" id="ARBA00023306"/>
    </source>
</evidence>
<dbReference type="AlphaFoldDB" id="A0A242NGY7"/>
<evidence type="ECO:0000259" key="15">
    <source>
        <dbReference type="Pfam" id="PF18075"/>
    </source>
</evidence>
<dbReference type="EMBL" id="NART01000046">
    <property type="protein sequence ID" value="OTQ09310.1"/>
    <property type="molecule type" value="Genomic_DNA"/>
</dbReference>
<protein>
    <recommendedName>
        <fullName evidence="4 12">Cell division protein FtsX</fullName>
    </recommendedName>
</protein>
<dbReference type="RefSeq" id="WP_086272537.1">
    <property type="nucleotide sequence ID" value="NZ_JBHZLC010000008.1"/>
</dbReference>
<evidence type="ECO:0000256" key="13">
    <source>
        <dbReference type="SAM" id="Phobius"/>
    </source>
</evidence>
<evidence type="ECO:0000313" key="17">
    <source>
        <dbReference type="EMBL" id="OTQ09310.1"/>
    </source>
</evidence>
<dbReference type="InterPro" id="IPR004513">
    <property type="entry name" value="FtsX"/>
</dbReference>
<evidence type="ECO:0000256" key="3">
    <source>
        <dbReference type="ARBA" id="ARBA00011160"/>
    </source>
</evidence>
<feature type="domain" description="FtsX extracellular" evidence="15">
    <location>
        <begin position="81"/>
        <end position="174"/>
    </location>
</feature>
<reference evidence="18 19" key="1">
    <citation type="submission" date="2017-03" db="EMBL/GenBank/DDBJ databases">
        <title>Comparative genomics of honeybee gut symbionts reveal geographically distinct and subgroup specific antibiotic resistance.</title>
        <authorList>
            <person name="Ludvigsen J."/>
            <person name="Porcellato D."/>
            <person name="Labee-Lund T.M."/>
            <person name="Amdam G.V."/>
            <person name="Rudi K."/>
        </authorList>
    </citation>
    <scope>NUCLEOTIDE SEQUENCE [LARGE SCALE GENOMIC DNA]</scope>
    <source>
        <strain evidence="16 19">A-7-12</strain>
        <strain evidence="17 18">A-9-12</strain>
    </source>
</reference>
<evidence type="ECO:0000256" key="2">
    <source>
        <dbReference type="ARBA" id="ARBA00007379"/>
    </source>
</evidence>
<keyword evidence="11 12" id="KW-0131">Cell cycle</keyword>
<sequence>MSANIKPNKSNEKGSNIFFCHWRRQIGYAWRNTFNNFTQHIFASLLTVFVIAISITLPTISYLLWKNANHASDQWYPTPNLTVYINKELTSTQTTELISKLKSYPEVEKIEYLSRDQTKEEFKTWSGFGNALDLLDENPLPAVAIIIPKEEAKQTTILHAFQSKLLEIKGVDDVQLDDSWFTRLTALTDMVKSIVWVISIFMIGSVSLVIGNSIRLNIFARRQVIVVMQLIGATEGFILRPFLYNGMLIGFISAIFALILSEVFIFQIDSIILRVSAIFGTKFTIKGLSWDESILIVLFSIILGWLSAMISTKKYLKTMRIA</sequence>
<dbReference type="GO" id="GO:0005886">
    <property type="term" value="C:plasma membrane"/>
    <property type="evidence" value="ECO:0007669"/>
    <property type="project" value="UniProtKB-SubCell"/>
</dbReference>
<comment type="caution">
    <text evidence="16">The sequence shown here is derived from an EMBL/GenBank/DDBJ whole genome shotgun (WGS) entry which is preliminary data.</text>
</comment>
<evidence type="ECO:0000256" key="6">
    <source>
        <dbReference type="ARBA" id="ARBA00022519"/>
    </source>
</evidence>
<dbReference type="Pfam" id="PF02687">
    <property type="entry name" value="FtsX"/>
    <property type="match status" value="1"/>
</dbReference>
<feature type="domain" description="ABC3 transporter permease C-terminal" evidence="14">
    <location>
        <begin position="197"/>
        <end position="317"/>
    </location>
</feature>
<feature type="transmembrane region" description="Helical" evidence="13">
    <location>
        <begin position="41"/>
        <end position="65"/>
    </location>
</feature>
<comment type="subunit">
    <text evidence="3">Forms a membrane-associated complex with FtsE.</text>
</comment>
<evidence type="ECO:0000256" key="9">
    <source>
        <dbReference type="ARBA" id="ARBA00022989"/>
    </source>
</evidence>
<feature type="transmembrane region" description="Helical" evidence="13">
    <location>
        <begin position="193"/>
        <end position="214"/>
    </location>
</feature>
<evidence type="ECO:0000256" key="7">
    <source>
        <dbReference type="ARBA" id="ARBA00022618"/>
    </source>
</evidence>
<dbReference type="Proteomes" id="UP000194800">
    <property type="component" value="Unassembled WGS sequence"/>
</dbReference>
<dbReference type="PIRSF" id="PIRSF003097">
    <property type="entry name" value="FtsX"/>
    <property type="match status" value="1"/>
</dbReference>
<gene>
    <name evidence="17" type="ORF">B6C91_09650</name>
    <name evidence="16" type="ORF">B6D08_08610</name>
</gene>
<dbReference type="Proteomes" id="UP000194977">
    <property type="component" value="Unassembled WGS sequence"/>
</dbReference>
<dbReference type="InterPro" id="IPR040690">
    <property type="entry name" value="FtsX_ECD"/>
</dbReference>
<dbReference type="PANTHER" id="PTHR47755:SF1">
    <property type="entry name" value="CELL DIVISION PROTEIN FTSX"/>
    <property type="match status" value="1"/>
</dbReference>
<dbReference type="InterPro" id="IPR003838">
    <property type="entry name" value="ABC3_permease_C"/>
</dbReference>
<keyword evidence="7 12" id="KW-0132">Cell division</keyword>
<evidence type="ECO:0000256" key="8">
    <source>
        <dbReference type="ARBA" id="ARBA00022692"/>
    </source>
</evidence>
<dbReference type="Gene3D" id="3.30.70.3040">
    <property type="match status" value="1"/>
</dbReference>
<dbReference type="OrthoDB" id="9813411at2"/>
<dbReference type="GO" id="GO:0051301">
    <property type="term" value="P:cell division"/>
    <property type="evidence" value="ECO:0007669"/>
    <property type="project" value="UniProtKB-KW"/>
</dbReference>
<evidence type="ECO:0000256" key="12">
    <source>
        <dbReference type="PIRNR" id="PIRNR003097"/>
    </source>
</evidence>
<comment type="subcellular location">
    <subcellularLocation>
        <location evidence="1">Cell inner membrane</location>
        <topology evidence="1">Multi-pass membrane protein</topology>
    </subcellularLocation>
</comment>
<proteinExistence type="inferred from homology"/>
<dbReference type="InterPro" id="IPR047590">
    <property type="entry name" value="FtsX_proteobact-type"/>
</dbReference>
<keyword evidence="6 12" id="KW-0997">Cell inner membrane</keyword>
<evidence type="ECO:0000256" key="4">
    <source>
        <dbReference type="ARBA" id="ARBA00021907"/>
    </source>
</evidence>
<keyword evidence="9 13" id="KW-1133">Transmembrane helix</keyword>
<comment type="function">
    <text evidence="12">Part of the ABC transporter FtsEX involved in cellular division.</text>
</comment>
<dbReference type="Pfam" id="PF18075">
    <property type="entry name" value="FtsX_ECD"/>
    <property type="match status" value="1"/>
</dbReference>
<evidence type="ECO:0000313" key="16">
    <source>
        <dbReference type="EMBL" id="OTP99179.1"/>
    </source>
</evidence>
<evidence type="ECO:0000256" key="5">
    <source>
        <dbReference type="ARBA" id="ARBA00022475"/>
    </source>
</evidence>
<dbReference type="GO" id="GO:0032153">
    <property type="term" value="C:cell division site"/>
    <property type="evidence" value="ECO:0007669"/>
    <property type="project" value="TreeGrafter"/>
</dbReference>
<comment type="similarity">
    <text evidence="2 12">Belongs to the ABC-4 integral membrane protein family. FtsX subfamily.</text>
</comment>